<organism evidence="1 2">
    <name type="scientific">Gossypium lobatum</name>
    <dbReference type="NCBI Taxonomy" id="34289"/>
    <lineage>
        <taxon>Eukaryota</taxon>
        <taxon>Viridiplantae</taxon>
        <taxon>Streptophyta</taxon>
        <taxon>Embryophyta</taxon>
        <taxon>Tracheophyta</taxon>
        <taxon>Spermatophyta</taxon>
        <taxon>Magnoliopsida</taxon>
        <taxon>eudicotyledons</taxon>
        <taxon>Gunneridae</taxon>
        <taxon>Pentapetalae</taxon>
        <taxon>rosids</taxon>
        <taxon>malvids</taxon>
        <taxon>Malvales</taxon>
        <taxon>Malvaceae</taxon>
        <taxon>Malvoideae</taxon>
        <taxon>Gossypium</taxon>
    </lineage>
</organism>
<comment type="caution">
    <text evidence="1">The sequence shown here is derived from an EMBL/GenBank/DDBJ whole genome shotgun (WGS) entry which is preliminary data.</text>
</comment>
<protein>
    <submittedName>
        <fullName evidence="1">Uncharacterized protein</fullName>
    </submittedName>
</protein>
<dbReference type="EMBL" id="JABEZX010000007">
    <property type="protein sequence ID" value="MBA0561230.1"/>
    <property type="molecule type" value="Genomic_DNA"/>
</dbReference>
<gene>
    <name evidence="1" type="ORF">Golob_018079</name>
</gene>
<name>A0A7J8M9I3_9ROSI</name>
<keyword evidence="2" id="KW-1185">Reference proteome</keyword>
<dbReference type="AlphaFoldDB" id="A0A7J8M9I3"/>
<evidence type="ECO:0000313" key="1">
    <source>
        <dbReference type="EMBL" id="MBA0561230.1"/>
    </source>
</evidence>
<reference evidence="1 2" key="1">
    <citation type="journal article" date="2019" name="Genome Biol. Evol.">
        <title>Insights into the evolution of the New World diploid cottons (Gossypium, subgenus Houzingenia) based on genome sequencing.</title>
        <authorList>
            <person name="Grover C.E."/>
            <person name="Arick M.A. 2nd"/>
            <person name="Thrash A."/>
            <person name="Conover J.L."/>
            <person name="Sanders W.S."/>
            <person name="Peterson D.G."/>
            <person name="Frelichowski J.E."/>
            <person name="Scheffler J.A."/>
            <person name="Scheffler B.E."/>
            <person name="Wendel J.F."/>
        </authorList>
    </citation>
    <scope>NUCLEOTIDE SEQUENCE [LARGE SCALE GENOMIC DNA]</scope>
    <source>
        <strain evidence="1">157</strain>
        <tissue evidence="1">Leaf</tissue>
    </source>
</reference>
<evidence type="ECO:0000313" key="2">
    <source>
        <dbReference type="Proteomes" id="UP000593572"/>
    </source>
</evidence>
<proteinExistence type="predicted"/>
<sequence length="93" mass="10980">MSWSSDNREKRLFGCKNYGTGLVFGRKCHYFSWYDPPIGHLEKIVTVGLLKSLKNGGGGEEDEEERLFMVDYQVYCWRWKCNERSSIRMKFAI</sequence>
<dbReference type="Proteomes" id="UP000593572">
    <property type="component" value="Unassembled WGS sequence"/>
</dbReference>
<accession>A0A7J8M9I3</accession>